<dbReference type="PROSITE" id="PS00455">
    <property type="entry name" value="AMP_BINDING"/>
    <property type="match status" value="1"/>
</dbReference>
<comment type="caution">
    <text evidence="6">The sequence shown here is derived from an EMBL/GenBank/DDBJ whole genome shotgun (WGS) entry which is preliminary data.</text>
</comment>
<comment type="similarity">
    <text evidence="1">Belongs to the ATP-dependent AMP-binding enzyme family.</text>
</comment>
<feature type="transmembrane region" description="Helical" evidence="3">
    <location>
        <begin position="229"/>
        <end position="252"/>
    </location>
</feature>
<dbReference type="GO" id="GO:0016405">
    <property type="term" value="F:CoA-ligase activity"/>
    <property type="evidence" value="ECO:0007669"/>
    <property type="project" value="TreeGrafter"/>
</dbReference>
<dbReference type="Gene3D" id="2.30.38.10">
    <property type="entry name" value="Luciferase, Domain 3"/>
    <property type="match status" value="1"/>
</dbReference>
<gene>
    <name evidence="6" type="ORF">G6F51_004241</name>
</gene>
<dbReference type="Gene3D" id="3.40.50.980">
    <property type="match status" value="2"/>
</dbReference>
<keyword evidence="3" id="KW-0472">Membrane</keyword>
<dbReference type="Gene3D" id="3.30.300.30">
    <property type="match status" value="1"/>
</dbReference>
<keyword evidence="2" id="KW-0436">Ligase</keyword>
<dbReference type="InterPro" id="IPR020845">
    <property type="entry name" value="AMP-binding_CS"/>
</dbReference>
<accession>A0A9P6YFW6</accession>
<dbReference type="Pfam" id="PF00501">
    <property type="entry name" value="AMP-binding"/>
    <property type="match status" value="1"/>
</dbReference>
<evidence type="ECO:0000256" key="1">
    <source>
        <dbReference type="ARBA" id="ARBA00006432"/>
    </source>
</evidence>
<dbReference type="CDD" id="cd05911">
    <property type="entry name" value="Firefly_Luc_like"/>
    <property type="match status" value="1"/>
</dbReference>
<organism evidence="6 7">
    <name type="scientific">Rhizopus oryzae</name>
    <name type="common">Mucormycosis agent</name>
    <name type="synonym">Rhizopus arrhizus var. delemar</name>
    <dbReference type="NCBI Taxonomy" id="64495"/>
    <lineage>
        <taxon>Eukaryota</taxon>
        <taxon>Fungi</taxon>
        <taxon>Fungi incertae sedis</taxon>
        <taxon>Mucoromycota</taxon>
        <taxon>Mucoromycotina</taxon>
        <taxon>Mucoromycetes</taxon>
        <taxon>Mucorales</taxon>
        <taxon>Mucorineae</taxon>
        <taxon>Rhizopodaceae</taxon>
        <taxon>Rhizopus</taxon>
    </lineage>
</organism>
<evidence type="ECO:0000256" key="3">
    <source>
        <dbReference type="SAM" id="Phobius"/>
    </source>
</evidence>
<feature type="domain" description="AMP-dependent synthetase/ligase" evidence="4">
    <location>
        <begin position="28"/>
        <end position="392"/>
    </location>
</feature>
<keyword evidence="3" id="KW-1133">Transmembrane helix</keyword>
<proteinExistence type="inferred from homology"/>
<evidence type="ECO:0008006" key="8">
    <source>
        <dbReference type="Google" id="ProtNLM"/>
    </source>
</evidence>
<feature type="domain" description="AMP-binding enzyme C-terminal" evidence="5">
    <location>
        <begin position="444"/>
        <end position="523"/>
    </location>
</feature>
<dbReference type="SUPFAM" id="SSF56801">
    <property type="entry name" value="Acetyl-CoA synthetase-like"/>
    <property type="match status" value="1"/>
</dbReference>
<reference evidence="6" key="1">
    <citation type="journal article" date="2020" name="Microb. Genom.">
        <title>Genetic diversity of clinical and environmental Mucorales isolates obtained from an investigation of mucormycosis cases among solid organ transplant recipients.</title>
        <authorList>
            <person name="Nguyen M.H."/>
            <person name="Kaul D."/>
            <person name="Muto C."/>
            <person name="Cheng S.J."/>
            <person name="Richter R.A."/>
            <person name="Bruno V.M."/>
            <person name="Liu G."/>
            <person name="Beyhan S."/>
            <person name="Sundermann A.J."/>
            <person name="Mounaud S."/>
            <person name="Pasculle A.W."/>
            <person name="Nierman W.C."/>
            <person name="Driscoll E."/>
            <person name="Cumbie R."/>
            <person name="Clancy C.J."/>
            <person name="Dupont C.L."/>
        </authorList>
    </citation>
    <scope>NUCLEOTIDE SEQUENCE</scope>
    <source>
        <strain evidence="6">GL16</strain>
    </source>
</reference>
<sequence>MVYKSKLKSIEEPKIGIIQFIFSNKYNTPESKPILIDALNPKRHITYGQLKELVLQFAAGLQDVCGFTSNDVLALYAPNQYNYSVPLLGGVAANGAVTTANPNYNVQELTYQLEQTKAKVIICHEENLDTALAAAEKVNIPKKSIFIFGDKPIKGVQPFQTALIRQRKATLVDLSYEETKEKVAYLCFSSGTTGKSKGVMTTHSNMTSNVCQFTSFEDETIDKNTDKMICVLPLFHIFGLMGILHVGLYWGLPVYVLPRFEFTKFCETIQEHKITYGLLVPPIFLLLAKSPIVKKYDLSSLRISLSGAAPLSGDLIREVKGRLPTLIITQAYGLTETTPCAIAEPTYRTIDGSIGILISNMLAKVVDEDGNEVPQGEKGELWLKGPNIMKGYINNPEATADCIDNEGYFHTGDIVVVDKNEHFFVVDRLKELIKYKGFQVPPAELEGILLKSPIIADCAVVGVYDSAQVTELPRAYITLKPDFQPSEKLAKEIMKYVANQVAPYKQIRSVRFIDAIPKSPAGKILRRILRDQANLENKNGNRASL</sequence>
<keyword evidence="3" id="KW-0812">Transmembrane</keyword>
<dbReference type="AlphaFoldDB" id="A0A9P6YFW6"/>
<evidence type="ECO:0000259" key="4">
    <source>
        <dbReference type="Pfam" id="PF00501"/>
    </source>
</evidence>
<dbReference type="Pfam" id="PF13193">
    <property type="entry name" value="AMP-binding_C"/>
    <property type="match status" value="1"/>
</dbReference>
<dbReference type="Proteomes" id="UP000717996">
    <property type="component" value="Unassembled WGS sequence"/>
</dbReference>
<name>A0A9P6YFW6_RHIOR</name>
<dbReference type="EMBL" id="JAANIT010000462">
    <property type="protein sequence ID" value="KAG1547489.1"/>
    <property type="molecule type" value="Genomic_DNA"/>
</dbReference>
<dbReference type="OrthoDB" id="1898221at2759"/>
<dbReference type="FunFam" id="3.40.50.12780:FF:000003">
    <property type="entry name" value="Long-chain-fatty-acid--CoA ligase FadD"/>
    <property type="match status" value="1"/>
</dbReference>
<dbReference type="InterPro" id="IPR000873">
    <property type="entry name" value="AMP-dep_synth/lig_dom"/>
</dbReference>
<dbReference type="InterPro" id="IPR045851">
    <property type="entry name" value="AMP-bd_C_sf"/>
</dbReference>
<dbReference type="PANTHER" id="PTHR24096:SF149">
    <property type="entry name" value="AMP-BINDING DOMAIN-CONTAINING PROTEIN-RELATED"/>
    <property type="match status" value="1"/>
</dbReference>
<evidence type="ECO:0000313" key="7">
    <source>
        <dbReference type="Proteomes" id="UP000717996"/>
    </source>
</evidence>
<dbReference type="PANTHER" id="PTHR24096">
    <property type="entry name" value="LONG-CHAIN-FATTY-ACID--COA LIGASE"/>
    <property type="match status" value="1"/>
</dbReference>
<evidence type="ECO:0000313" key="6">
    <source>
        <dbReference type="EMBL" id="KAG1547489.1"/>
    </source>
</evidence>
<evidence type="ECO:0000256" key="2">
    <source>
        <dbReference type="ARBA" id="ARBA00022598"/>
    </source>
</evidence>
<dbReference type="InterPro" id="IPR025110">
    <property type="entry name" value="AMP-bd_C"/>
</dbReference>
<protein>
    <recommendedName>
        <fullName evidence="8">Acetyl-CoA synthetase-like protein</fullName>
    </recommendedName>
</protein>
<evidence type="ECO:0000259" key="5">
    <source>
        <dbReference type="Pfam" id="PF13193"/>
    </source>
</evidence>